<organism evidence="3">
    <name type="scientific">marine metagenome</name>
    <dbReference type="NCBI Taxonomy" id="408172"/>
    <lineage>
        <taxon>unclassified sequences</taxon>
        <taxon>metagenomes</taxon>
        <taxon>ecological metagenomes</taxon>
    </lineage>
</organism>
<dbReference type="InterPro" id="IPR011990">
    <property type="entry name" value="TPR-like_helical_dom_sf"/>
</dbReference>
<dbReference type="Gene3D" id="1.25.40.10">
    <property type="entry name" value="Tetratricopeptide repeat domain"/>
    <property type="match status" value="1"/>
</dbReference>
<dbReference type="EMBL" id="UINC01127641">
    <property type="protein sequence ID" value="SVD06893.1"/>
    <property type="molecule type" value="Genomic_DNA"/>
</dbReference>
<gene>
    <name evidence="3" type="ORF">METZ01_LOCUS359747</name>
</gene>
<keyword evidence="1" id="KW-0677">Repeat</keyword>
<dbReference type="InterPro" id="IPR013105">
    <property type="entry name" value="TPR_2"/>
</dbReference>
<evidence type="ECO:0000313" key="3">
    <source>
        <dbReference type="EMBL" id="SVD06893.1"/>
    </source>
</evidence>
<evidence type="ECO:0000256" key="1">
    <source>
        <dbReference type="ARBA" id="ARBA00022737"/>
    </source>
</evidence>
<dbReference type="Pfam" id="PF07719">
    <property type="entry name" value="TPR_2"/>
    <property type="match status" value="1"/>
</dbReference>
<dbReference type="PROSITE" id="PS50005">
    <property type="entry name" value="TPR"/>
    <property type="match status" value="1"/>
</dbReference>
<reference evidence="3" key="1">
    <citation type="submission" date="2018-05" db="EMBL/GenBank/DDBJ databases">
        <authorList>
            <person name="Lanie J.A."/>
            <person name="Ng W.-L."/>
            <person name="Kazmierczak K.M."/>
            <person name="Andrzejewski T.M."/>
            <person name="Davidsen T.M."/>
            <person name="Wayne K.J."/>
            <person name="Tettelin H."/>
            <person name="Glass J.I."/>
            <person name="Rusch D."/>
            <person name="Podicherti R."/>
            <person name="Tsui H.-C.T."/>
            <person name="Winkler M.E."/>
        </authorList>
    </citation>
    <scope>NUCLEOTIDE SEQUENCE</scope>
</reference>
<proteinExistence type="predicted"/>
<dbReference type="SMART" id="SM00028">
    <property type="entry name" value="TPR"/>
    <property type="match status" value="1"/>
</dbReference>
<evidence type="ECO:0000256" key="2">
    <source>
        <dbReference type="ARBA" id="ARBA00022803"/>
    </source>
</evidence>
<sequence length="189" mass="21342">MKLFIILALVCYWLTCCAPSVAELAKTNPEAVVARKDELLAGKSVSKETLMAVVDAYNTLGSSALKAKNYNEAEKQFKESLVLDNKNKQANYGLAMIEGLRLFKKGNRSALWDSLEKFGKATYFDPTKGEAYYWMGRAYEKKDDGDFELIVEAYENALKGNLTPELKTEVENCLATVKIRQKTHESFWK</sequence>
<dbReference type="AlphaFoldDB" id="A0A382SAK8"/>
<name>A0A382SAK8_9ZZZZ</name>
<accession>A0A382SAK8</accession>
<protein>
    <submittedName>
        <fullName evidence="3">Uncharacterized protein</fullName>
    </submittedName>
</protein>
<dbReference type="InterPro" id="IPR019734">
    <property type="entry name" value="TPR_rpt"/>
</dbReference>
<dbReference type="SUPFAM" id="SSF81901">
    <property type="entry name" value="HCP-like"/>
    <property type="match status" value="1"/>
</dbReference>
<keyword evidence="2" id="KW-0802">TPR repeat</keyword>